<feature type="transmembrane region" description="Helical" evidence="3">
    <location>
        <begin position="108"/>
        <end position="134"/>
    </location>
</feature>
<feature type="transmembrane region" description="Helical" evidence="3">
    <location>
        <begin position="146"/>
        <end position="165"/>
    </location>
</feature>
<proteinExistence type="inferred from homology"/>
<feature type="transmembrane region" description="Helical" evidence="3">
    <location>
        <begin position="68"/>
        <end position="88"/>
    </location>
</feature>
<comment type="similarity">
    <text evidence="2">Belongs to the acyltransferase 3 family.</text>
</comment>
<protein>
    <submittedName>
        <fullName evidence="5">Acyltransferase family protein</fullName>
    </submittedName>
</protein>
<dbReference type="InterPro" id="IPR052734">
    <property type="entry name" value="Nod_factor_acetyltransferase"/>
</dbReference>
<evidence type="ECO:0000313" key="5">
    <source>
        <dbReference type="EMBL" id="MZQ83730.1"/>
    </source>
</evidence>
<reference evidence="5 6" key="1">
    <citation type="submission" date="2019-12" db="EMBL/GenBank/DDBJ databases">
        <title>Paenibacillus sp. nov. sp. isolated from soil.</title>
        <authorList>
            <person name="Kim J."/>
            <person name="Jeong S.E."/>
            <person name="Jung H.S."/>
            <person name="Jeon C.O."/>
        </authorList>
    </citation>
    <scope>NUCLEOTIDE SEQUENCE [LARGE SCALE GENOMIC DNA]</scope>
    <source>
        <strain evidence="5 6">5J-6</strain>
    </source>
</reference>
<feature type="transmembrane region" description="Helical" evidence="3">
    <location>
        <begin position="7"/>
        <end position="26"/>
    </location>
</feature>
<feature type="transmembrane region" description="Helical" evidence="3">
    <location>
        <begin position="171"/>
        <end position="192"/>
    </location>
</feature>
<evidence type="ECO:0000256" key="2">
    <source>
        <dbReference type="ARBA" id="ARBA00007400"/>
    </source>
</evidence>
<feature type="transmembrane region" description="Helical" evidence="3">
    <location>
        <begin position="274"/>
        <end position="294"/>
    </location>
</feature>
<feature type="domain" description="Acyltransferase 3" evidence="4">
    <location>
        <begin position="6"/>
        <end position="329"/>
    </location>
</feature>
<evidence type="ECO:0000256" key="1">
    <source>
        <dbReference type="ARBA" id="ARBA00004370"/>
    </source>
</evidence>
<keyword evidence="3" id="KW-0812">Transmembrane</keyword>
<dbReference type="RefSeq" id="WP_161407862.1">
    <property type="nucleotide sequence ID" value="NZ_WTUZ01000020.1"/>
</dbReference>
<gene>
    <name evidence="5" type="ORF">GQF01_16595</name>
</gene>
<dbReference type="PANTHER" id="PTHR37312:SF1">
    <property type="entry name" value="MEMBRANE-BOUND ACYLTRANSFERASE YKRP-RELATED"/>
    <property type="match status" value="1"/>
</dbReference>
<feature type="transmembrane region" description="Helical" evidence="3">
    <location>
        <begin position="234"/>
        <end position="253"/>
    </location>
</feature>
<feature type="transmembrane region" description="Helical" evidence="3">
    <location>
        <begin position="204"/>
        <end position="222"/>
    </location>
</feature>
<keyword evidence="5" id="KW-0012">Acyltransferase</keyword>
<name>A0A6L8V391_9BACL</name>
<comment type="caution">
    <text evidence="5">The sequence shown here is derived from an EMBL/GenBank/DDBJ whole genome shotgun (WGS) entry which is preliminary data.</text>
</comment>
<dbReference type="Pfam" id="PF01757">
    <property type="entry name" value="Acyl_transf_3"/>
    <property type="match status" value="1"/>
</dbReference>
<evidence type="ECO:0000259" key="4">
    <source>
        <dbReference type="Pfam" id="PF01757"/>
    </source>
</evidence>
<keyword evidence="3" id="KW-1133">Transmembrane helix</keyword>
<feature type="transmembrane region" description="Helical" evidence="3">
    <location>
        <begin position="32"/>
        <end position="48"/>
    </location>
</feature>
<sequence length="356" mass="41964">MDSKRIAWIDIFKGIAIISMVIGHSWSPWTPFIYLFHMPAFLFISGYTTNYDKYTLTKFIYKRVQGLLVPYISINIFFILVRMVLKYFKVDSFFYNDSISFFPAIKQFILHLSTVDFAGATWFLIVLFLSSILSKIIYDFSKLIKYKFTILLFTMLLLYYLAYLLFSNRIILPYMFDLMLVGSFYFTLGSIFKEKEIFEKEINHKIAIPASLLIMYLFGQFIHPQMNWPTRSFSSPVVNFVTSISGIYLLYIISNAIKKFEFLGNIFVYIGRRTLAILILHFMVFRITFVIFFLLGLLDLGYLKELTPRANNHFWHFITISSIAFILLLERILARSNIISFLFLGKNANYKKRIIE</sequence>
<dbReference type="PANTHER" id="PTHR37312">
    <property type="entry name" value="MEMBRANE-BOUND ACYLTRANSFERASE YKRP-RELATED"/>
    <property type="match status" value="1"/>
</dbReference>
<keyword evidence="3" id="KW-0472">Membrane</keyword>
<dbReference type="Proteomes" id="UP000481087">
    <property type="component" value="Unassembled WGS sequence"/>
</dbReference>
<keyword evidence="5" id="KW-0808">Transferase</keyword>
<dbReference type="InterPro" id="IPR002656">
    <property type="entry name" value="Acyl_transf_3_dom"/>
</dbReference>
<comment type="subcellular location">
    <subcellularLocation>
        <location evidence="1">Membrane</location>
    </subcellularLocation>
</comment>
<accession>A0A6L8V391</accession>
<organism evidence="5 6">
    <name type="scientific">Paenibacillus silvestris</name>
    <dbReference type="NCBI Taxonomy" id="2606219"/>
    <lineage>
        <taxon>Bacteria</taxon>
        <taxon>Bacillati</taxon>
        <taxon>Bacillota</taxon>
        <taxon>Bacilli</taxon>
        <taxon>Bacillales</taxon>
        <taxon>Paenibacillaceae</taxon>
        <taxon>Paenibacillus</taxon>
    </lineage>
</organism>
<keyword evidence="6" id="KW-1185">Reference proteome</keyword>
<evidence type="ECO:0000256" key="3">
    <source>
        <dbReference type="SAM" id="Phobius"/>
    </source>
</evidence>
<dbReference type="AlphaFoldDB" id="A0A6L8V391"/>
<dbReference type="EMBL" id="WTUZ01000020">
    <property type="protein sequence ID" value="MZQ83730.1"/>
    <property type="molecule type" value="Genomic_DNA"/>
</dbReference>
<dbReference type="GO" id="GO:0016747">
    <property type="term" value="F:acyltransferase activity, transferring groups other than amino-acyl groups"/>
    <property type="evidence" value="ECO:0007669"/>
    <property type="project" value="InterPro"/>
</dbReference>
<feature type="transmembrane region" description="Helical" evidence="3">
    <location>
        <begin position="314"/>
        <end position="334"/>
    </location>
</feature>
<evidence type="ECO:0000313" key="6">
    <source>
        <dbReference type="Proteomes" id="UP000481087"/>
    </source>
</evidence>